<dbReference type="OrthoDB" id="3217230at2"/>
<evidence type="ECO:0000256" key="3">
    <source>
        <dbReference type="ARBA" id="ARBA00022617"/>
    </source>
</evidence>
<keyword evidence="7 9" id="KW-0503">Monooxygenase</keyword>
<sequence length="452" mass="51094">MALRVLATPPPGSGLKPVVGDPGLPYIGNTLQVMRQPFKVSRERYARFGPVSWSWLLGQQTITAQGPEAAEAVLVNRDKAFANGPAWSYFIGPFFHRGIMLLDFDEHLHHRRIMQQAFNKPRLRTYMDAMAPGIAKGLDAWEPGHGFRFYDHVKQLTLDLATDVFMGVALDRAEADRINGAFIDAVRAGTAYVRRPVPGLRWHKGVRARAVLEEFFRRHLPAKRRDGGDDLFAALCQAETDDGHRFTDDDVVNHMIFALMAAHDTTTITLTTMAYYLAKHPEWQERLRDESLALGKPALEFDDLDTMTGIDMVMKEALRLVAPVPALPRRVVKDTSVLGFHIPAGTTIVVPLLTNHHMPEWWPEPDRFDPERFAPERREDKAHKYAWAPFGGGAHKCIGLHFAGMQVKSIMHQLLLTRRWSVPGRYTWPLDTTSLPSPKDGLPVRLDRLEPR</sequence>
<keyword evidence="11" id="KW-1185">Reference proteome</keyword>
<evidence type="ECO:0000256" key="7">
    <source>
        <dbReference type="ARBA" id="ARBA00023033"/>
    </source>
</evidence>
<gene>
    <name evidence="10" type="ORF">ACRB68_14960</name>
</gene>
<evidence type="ECO:0000313" key="10">
    <source>
        <dbReference type="EMBL" id="MQY03454.1"/>
    </source>
</evidence>
<protein>
    <submittedName>
        <fullName evidence="10">Putative cytochrome P450 136</fullName>
        <ecNumber evidence="10">1.14.-.-</ecNumber>
    </submittedName>
</protein>
<keyword evidence="4 8" id="KW-0479">Metal-binding</keyword>
<dbReference type="GO" id="GO:0004497">
    <property type="term" value="F:monooxygenase activity"/>
    <property type="evidence" value="ECO:0007669"/>
    <property type="project" value="UniProtKB-KW"/>
</dbReference>
<dbReference type="InterPro" id="IPR017972">
    <property type="entry name" value="Cyt_P450_CS"/>
</dbReference>
<dbReference type="Pfam" id="PF00067">
    <property type="entry name" value="p450"/>
    <property type="match status" value="1"/>
</dbReference>
<keyword evidence="3 8" id="KW-0349">Heme</keyword>
<dbReference type="AlphaFoldDB" id="A0A7K0BRX7"/>
<dbReference type="Proteomes" id="UP000487268">
    <property type="component" value="Unassembled WGS sequence"/>
</dbReference>
<dbReference type="Gene3D" id="1.10.630.10">
    <property type="entry name" value="Cytochrome P450"/>
    <property type="match status" value="1"/>
</dbReference>
<evidence type="ECO:0000256" key="9">
    <source>
        <dbReference type="RuleBase" id="RU000461"/>
    </source>
</evidence>
<dbReference type="EC" id="1.14.-.-" evidence="10"/>
<organism evidence="10 11">
    <name type="scientific">Actinomadura macrotermitis</name>
    <dbReference type="NCBI Taxonomy" id="2585200"/>
    <lineage>
        <taxon>Bacteria</taxon>
        <taxon>Bacillati</taxon>
        <taxon>Actinomycetota</taxon>
        <taxon>Actinomycetes</taxon>
        <taxon>Streptosporangiales</taxon>
        <taxon>Thermomonosporaceae</taxon>
        <taxon>Actinomadura</taxon>
    </lineage>
</organism>
<dbReference type="PANTHER" id="PTHR24286">
    <property type="entry name" value="CYTOCHROME P450 26"/>
    <property type="match status" value="1"/>
</dbReference>
<dbReference type="EMBL" id="WEGH01000001">
    <property type="protein sequence ID" value="MQY03454.1"/>
    <property type="molecule type" value="Genomic_DNA"/>
</dbReference>
<dbReference type="PRINTS" id="PR00385">
    <property type="entry name" value="P450"/>
</dbReference>
<keyword evidence="5 9" id="KW-0560">Oxidoreductase</keyword>
<dbReference type="SUPFAM" id="SSF48264">
    <property type="entry name" value="Cytochrome P450"/>
    <property type="match status" value="1"/>
</dbReference>
<dbReference type="CDD" id="cd11045">
    <property type="entry name" value="CYP136-like"/>
    <property type="match status" value="1"/>
</dbReference>
<dbReference type="GO" id="GO:0005506">
    <property type="term" value="F:iron ion binding"/>
    <property type="evidence" value="ECO:0007669"/>
    <property type="project" value="InterPro"/>
</dbReference>
<comment type="cofactor">
    <cofactor evidence="1 8">
        <name>heme</name>
        <dbReference type="ChEBI" id="CHEBI:30413"/>
    </cofactor>
</comment>
<name>A0A7K0BRX7_9ACTN</name>
<dbReference type="PROSITE" id="PS00086">
    <property type="entry name" value="CYTOCHROME_P450"/>
    <property type="match status" value="1"/>
</dbReference>
<evidence type="ECO:0000256" key="4">
    <source>
        <dbReference type="ARBA" id="ARBA00022723"/>
    </source>
</evidence>
<dbReference type="GO" id="GO:0020037">
    <property type="term" value="F:heme binding"/>
    <property type="evidence" value="ECO:0007669"/>
    <property type="project" value="InterPro"/>
</dbReference>
<dbReference type="PRINTS" id="PR00465">
    <property type="entry name" value="EP450IV"/>
</dbReference>
<evidence type="ECO:0000256" key="5">
    <source>
        <dbReference type="ARBA" id="ARBA00023002"/>
    </source>
</evidence>
<evidence type="ECO:0000256" key="2">
    <source>
        <dbReference type="ARBA" id="ARBA00010617"/>
    </source>
</evidence>
<reference evidence="10 11" key="1">
    <citation type="submission" date="2019-10" db="EMBL/GenBank/DDBJ databases">
        <title>Actinomadura rubteroloni sp. nov. and Actinomadura macrotermitis sp. nov., isolated from the gut of fungus growing-termite Macrotermes natalensis.</title>
        <authorList>
            <person name="Benndorf R."/>
            <person name="Martin K."/>
            <person name="Kuefner M."/>
            <person name="De Beer W."/>
            <person name="Kaster A.-K."/>
            <person name="Vollmers J."/>
            <person name="Poulsen M."/>
            <person name="Beemelmanns C."/>
        </authorList>
    </citation>
    <scope>NUCLEOTIDE SEQUENCE [LARGE SCALE GENOMIC DNA]</scope>
    <source>
        <strain evidence="10 11">RB68</strain>
    </source>
</reference>
<evidence type="ECO:0000256" key="1">
    <source>
        <dbReference type="ARBA" id="ARBA00001971"/>
    </source>
</evidence>
<keyword evidence="6 8" id="KW-0408">Iron</keyword>
<proteinExistence type="inferred from homology"/>
<evidence type="ECO:0000256" key="8">
    <source>
        <dbReference type="PIRSR" id="PIRSR602403-1"/>
    </source>
</evidence>
<dbReference type="GO" id="GO:0016125">
    <property type="term" value="P:sterol metabolic process"/>
    <property type="evidence" value="ECO:0007669"/>
    <property type="project" value="TreeGrafter"/>
</dbReference>
<comment type="caution">
    <text evidence="10">The sequence shown here is derived from an EMBL/GenBank/DDBJ whole genome shotgun (WGS) entry which is preliminary data.</text>
</comment>
<accession>A0A7K0BRX7</accession>
<feature type="binding site" description="axial binding residue" evidence="8">
    <location>
        <position position="397"/>
    </location>
    <ligand>
        <name>heme</name>
        <dbReference type="ChEBI" id="CHEBI:30413"/>
    </ligand>
    <ligandPart>
        <name>Fe</name>
        <dbReference type="ChEBI" id="CHEBI:18248"/>
    </ligandPart>
</feature>
<dbReference type="InterPro" id="IPR001128">
    <property type="entry name" value="Cyt_P450"/>
</dbReference>
<dbReference type="InterPro" id="IPR036396">
    <property type="entry name" value="Cyt_P450_sf"/>
</dbReference>
<dbReference type="RefSeq" id="WP_153531381.1">
    <property type="nucleotide sequence ID" value="NZ_WEGH01000001.1"/>
</dbReference>
<dbReference type="GO" id="GO:0016705">
    <property type="term" value="F:oxidoreductase activity, acting on paired donors, with incorporation or reduction of molecular oxygen"/>
    <property type="evidence" value="ECO:0007669"/>
    <property type="project" value="InterPro"/>
</dbReference>
<dbReference type="InterPro" id="IPR002403">
    <property type="entry name" value="Cyt_P450_E_grp-IV"/>
</dbReference>
<evidence type="ECO:0000256" key="6">
    <source>
        <dbReference type="ARBA" id="ARBA00023004"/>
    </source>
</evidence>
<comment type="similarity">
    <text evidence="2 9">Belongs to the cytochrome P450 family.</text>
</comment>
<dbReference type="PANTHER" id="PTHR24286:SF24">
    <property type="entry name" value="LANOSTEROL 14-ALPHA DEMETHYLASE"/>
    <property type="match status" value="1"/>
</dbReference>
<evidence type="ECO:0000313" key="11">
    <source>
        <dbReference type="Proteomes" id="UP000487268"/>
    </source>
</evidence>